<evidence type="ECO:0000313" key="23">
    <source>
        <dbReference type="Proteomes" id="UP000637695"/>
    </source>
</evidence>
<evidence type="ECO:0000256" key="1">
    <source>
        <dbReference type="ARBA" id="ARBA00004496"/>
    </source>
</evidence>
<keyword evidence="8 18" id="KW-0677">Repeat</keyword>
<evidence type="ECO:0000256" key="15">
    <source>
        <dbReference type="ARBA" id="ARBA00048247"/>
    </source>
</evidence>
<comment type="catalytic activity">
    <reaction evidence="15 18">
        <text>alpha-D-glucosamine 1-phosphate + acetyl-CoA = N-acetyl-alpha-D-glucosamine 1-phosphate + CoA + H(+)</text>
        <dbReference type="Rhea" id="RHEA:13725"/>
        <dbReference type="ChEBI" id="CHEBI:15378"/>
        <dbReference type="ChEBI" id="CHEBI:57287"/>
        <dbReference type="ChEBI" id="CHEBI:57288"/>
        <dbReference type="ChEBI" id="CHEBI:57776"/>
        <dbReference type="ChEBI" id="CHEBI:58516"/>
        <dbReference type="EC" id="2.3.1.157"/>
    </reaction>
</comment>
<dbReference type="Pfam" id="PF25087">
    <property type="entry name" value="GMPPB_C"/>
    <property type="match status" value="1"/>
</dbReference>
<dbReference type="InterPro" id="IPR011004">
    <property type="entry name" value="Trimer_LpxA-like_sf"/>
</dbReference>
<feature type="binding site" evidence="18">
    <location>
        <position position="102"/>
    </location>
    <ligand>
        <name>Mg(2+)</name>
        <dbReference type="ChEBI" id="CHEBI:18420"/>
    </ligand>
</feature>
<evidence type="ECO:0000256" key="6">
    <source>
        <dbReference type="ARBA" id="ARBA00022695"/>
    </source>
</evidence>
<dbReference type="AlphaFoldDB" id="A0A917NL74"/>
<dbReference type="InterPro" id="IPR038009">
    <property type="entry name" value="GlmU_C_LbH"/>
</dbReference>
<feature type="binding site" evidence="18">
    <location>
        <position position="72"/>
    </location>
    <ligand>
        <name>UDP-N-acetyl-alpha-D-glucosamine</name>
        <dbReference type="ChEBI" id="CHEBI:57705"/>
    </ligand>
</feature>
<dbReference type="Gene3D" id="2.160.10.10">
    <property type="entry name" value="Hexapeptide repeat proteins"/>
    <property type="match status" value="1"/>
</dbReference>
<reference evidence="22" key="2">
    <citation type="submission" date="2020-09" db="EMBL/GenBank/DDBJ databases">
        <authorList>
            <person name="Sun Q."/>
            <person name="Ohkuma M."/>
        </authorList>
    </citation>
    <scope>NUCLEOTIDE SEQUENCE</scope>
    <source>
        <strain evidence="22">JCM 18487</strain>
    </source>
</reference>
<evidence type="ECO:0000256" key="10">
    <source>
        <dbReference type="ARBA" id="ARBA00022960"/>
    </source>
</evidence>
<evidence type="ECO:0000256" key="12">
    <source>
        <dbReference type="ARBA" id="ARBA00023268"/>
    </source>
</evidence>
<keyword evidence="11 18" id="KW-0573">Peptidoglycan synthesis</keyword>
<dbReference type="CDD" id="cd02540">
    <property type="entry name" value="GT2_GlmU_N_bac"/>
    <property type="match status" value="1"/>
</dbReference>
<comment type="function">
    <text evidence="17 18">Catalyzes the last two sequential reactions in the de novo biosynthetic pathway for UDP-N-acetylglucosamine (UDP-GlcNAc). The C-terminal domain catalyzes the transfer of acetyl group from acetyl coenzyme A to glucosamine-1-phosphate (GlcN-1-P) to produce N-acetylglucosamine-1-phosphate (GlcNAc-1-P), which is converted into UDP-GlcNAc by the transfer of uridine 5-monophosphate (from uridine 5-triphosphate), a reaction catalyzed by the N-terminal domain.</text>
</comment>
<dbReference type="Pfam" id="PF12804">
    <property type="entry name" value="NTP_transf_3"/>
    <property type="match status" value="1"/>
</dbReference>
<dbReference type="PANTHER" id="PTHR43584">
    <property type="entry name" value="NUCLEOTIDYL TRANSFERASE"/>
    <property type="match status" value="1"/>
</dbReference>
<feature type="binding site" evidence="18">
    <location>
        <position position="422"/>
    </location>
    <ligand>
        <name>acetyl-CoA</name>
        <dbReference type="ChEBI" id="CHEBI:57288"/>
    </ligand>
</feature>
<evidence type="ECO:0000256" key="17">
    <source>
        <dbReference type="ARBA" id="ARBA00049628"/>
    </source>
</evidence>
<comment type="caution">
    <text evidence="18">Lacks conserved residue(s) required for the propagation of feature annotation.</text>
</comment>
<feature type="binding site" evidence="18">
    <location>
        <position position="227"/>
    </location>
    <ligand>
        <name>UDP-N-acetyl-alpha-D-glucosamine</name>
        <dbReference type="ChEBI" id="CHEBI:57705"/>
    </ligand>
</feature>
<evidence type="ECO:0000256" key="9">
    <source>
        <dbReference type="ARBA" id="ARBA00022842"/>
    </source>
</evidence>
<evidence type="ECO:0000256" key="18">
    <source>
        <dbReference type="HAMAP-Rule" id="MF_01631"/>
    </source>
</evidence>
<dbReference type="GO" id="GO:0008360">
    <property type="term" value="P:regulation of cell shape"/>
    <property type="evidence" value="ECO:0007669"/>
    <property type="project" value="UniProtKB-KW"/>
</dbReference>
<feature type="binding site" evidence="18">
    <location>
        <position position="350"/>
    </location>
    <ligand>
        <name>UDP-N-acetyl-alpha-D-glucosamine</name>
        <dbReference type="ChEBI" id="CHEBI:57705"/>
    </ligand>
</feature>
<feature type="binding site" evidence="18">
    <location>
        <begin position="8"/>
        <end position="11"/>
    </location>
    <ligand>
        <name>UDP-N-acetyl-alpha-D-glucosamine</name>
        <dbReference type="ChEBI" id="CHEBI:57705"/>
    </ligand>
</feature>
<dbReference type="InterPro" id="IPR056729">
    <property type="entry name" value="GMPPB_C"/>
</dbReference>
<evidence type="ECO:0000256" key="8">
    <source>
        <dbReference type="ARBA" id="ARBA00022737"/>
    </source>
</evidence>
<evidence type="ECO:0000256" key="2">
    <source>
        <dbReference type="ARBA" id="ARBA00007707"/>
    </source>
</evidence>
<dbReference type="GO" id="GO:0009252">
    <property type="term" value="P:peptidoglycan biosynthetic process"/>
    <property type="evidence" value="ECO:0007669"/>
    <property type="project" value="UniProtKB-UniRule"/>
</dbReference>
<dbReference type="GO" id="GO:0071555">
    <property type="term" value="P:cell wall organization"/>
    <property type="evidence" value="ECO:0007669"/>
    <property type="project" value="UniProtKB-KW"/>
</dbReference>
<feature type="binding site" evidence="18">
    <location>
        <position position="365"/>
    </location>
    <ligand>
        <name>UDP-N-acetyl-alpha-D-glucosamine</name>
        <dbReference type="ChEBI" id="CHEBI:57705"/>
    </ligand>
</feature>
<feature type="region of interest" description="Linker" evidence="18">
    <location>
        <begin position="230"/>
        <end position="250"/>
    </location>
</feature>
<keyword evidence="9 18" id="KW-0460">Magnesium</keyword>
<feature type="domain" description="Mannose-1-phosphate guanyltransferase C-terminal" evidence="21">
    <location>
        <begin position="264"/>
        <end position="341"/>
    </location>
</feature>
<evidence type="ECO:0000259" key="21">
    <source>
        <dbReference type="Pfam" id="PF25087"/>
    </source>
</evidence>
<comment type="subunit">
    <text evidence="18">Homotrimer.</text>
</comment>
<dbReference type="SUPFAM" id="SSF53448">
    <property type="entry name" value="Nucleotide-diphospho-sugar transferases"/>
    <property type="match status" value="1"/>
</dbReference>
<dbReference type="GO" id="GO:0009245">
    <property type="term" value="P:lipid A biosynthetic process"/>
    <property type="evidence" value="ECO:0007669"/>
    <property type="project" value="UniProtKB-UniRule"/>
</dbReference>
<dbReference type="GO" id="GO:0000902">
    <property type="term" value="P:cell morphogenesis"/>
    <property type="evidence" value="ECO:0007669"/>
    <property type="project" value="UniProtKB-UniRule"/>
</dbReference>
<dbReference type="RefSeq" id="WP_188882486.1">
    <property type="nucleotide sequence ID" value="NZ_BMOY01000027.1"/>
</dbReference>
<sequence>MGKGAIVLAAGLGTRMKSKRHKVLHEVCGKPMIHHILDQLERLALDQVIVVVGQQREAVAAAVAGRAEVAVQEEQLGTGHAVRCALPRLRADVDSVVVLYGDAPLIQAETVGRLLDEREKRGAAAVALVATLDDPTGLGRVLLAPDGQVERVVEEKDASPAERQIRLINTGIYAFASDLLRGAVARLRPDNAQHEYYLTDTLAILRQDGHAVWPLEVEDPEEIASVNDRVQLAAVERILRRRICRRWMQAGVTIVDPDATYIGPDVVIGRDTVIWPGTLLEGRTVIGEDCVIGPYARLRDAVIHEGVTVEHSVVLASEIGRGTSVGPFAYIRPGCRIGERVRLGDFVEVKQSSIGDDSKVSHLAYVGDAVIGQRVNIGCGVITVNYDGERKHQTVVGDDSFVGSNVNLIAPVTVGAGAYVCAGSTITDEVPPDGFAIARARQVTKPDYVKRWKSRRAAQATSDMPSSPADRRENER</sequence>
<comment type="subcellular location">
    <subcellularLocation>
        <location evidence="1 18">Cytoplasm</location>
    </subcellularLocation>
</comment>
<keyword evidence="12 18" id="KW-0511">Multifunctional enzyme</keyword>
<feature type="binding site" evidence="18">
    <location>
        <position position="439"/>
    </location>
    <ligand>
        <name>acetyl-CoA</name>
        <dbReference type="ChEBI" id="CHEBI:57288"/>
    </ligand>
</feature>
<feature type="binding site" evidence="18">
    <location>
        <position position="22"/>
    </location>
    <ligand>
        <name>UDP-N-acetyl-alpha-D-glucosamine</name>
        <dbReference type="ChEBI" id="CHEBI:57705"/>
    </ligand>
</feature>
<evidence type="ECO:0000256" key="11">
    <source>
        <dbReference type="ARBA" id="ARBA00022984"/>
    </source>
</evidence>
<feature type="binding site" evidence="18">
    <location>
        <position position="332"/>
    </location>
    <ligand>
        <name>UDP-N-acetyl-alpha-D-glucosamine</name>
        <dbReference type="ChEBI" id="CHEBI:57705"/>
    </ligand>
</feature>
<dbReference type="Gene3D" id="3.90.550.10">
    <property type="entry name" value="Spore Coat Polysaccharide Biosynthesis Protein SpsA, Chain A"/>
    <property type="match status" value="1"/>
</dbReference>
<keyword evidence="13 18" id="KW-0012">Acyltransferase</keyword>
<dbReference type="GO" id="GO:0003977">
    <property type="term" value="F:UDP-N-acetylglucosamine diphosphorylase activity"/>
    <property type="evidence" value="ECO:0007669"/>
    <property type="project" value="UniProtKB-UniRule"/>
</dbReference>
<dbReference type="EC" id="2.3.1.157" evidence="18"/>
<feature type="region of interest" description="Disordered" evidence="19">
    <location>
        <begin position="451"/>
        <end position="476"/>
    </location>
</feature>
<comment type="pathway">
    <text evidence="18">Bacterial outer membrane biogenesis; LPS lipid A biosynthesis.</text>
</comment>
<dbReference type="NCBIfam" id="NF010934">
    <property type="entry name" value="PRK14354.1"/>
    <property type="match status" value="1"/>
</dbReference>
<proteinExistence type="inferred from homology"/>
<dbReference type="InterPro" id="IPR005882">
    <property type="entry name" value="Bifunctional_GlmU"/>
</dbReference>
<keyword evidence="10 18" id="KW-0133">Cell shape</keyword>
<evidence type="ECO:0000256" key="7">
    <source>
        <dbReference type="ARBA" id="ARBA00022723"/>
    </source>
</evidence>
<feature type="binding site" evidence="18">
    <location>
        <begin position="77"/>
        <end position="78"/>
    </location>
    <ligand>
        <name>UDP-N-acetyl-alpha-D-glucosamine</name>
        <dbReference type="ChEBI" id="CHEBI:57705"/>
    </ligand>
</feature>
<dbReference type="GO" id="GO:0006048">
    <property type="term" value="P:UDP-N-acetylglucosamine biosynthetic process"/>
    <property type="evidence" value="ECO:0007669"/>
    <property type="project" value="InterPro"/>
</dbReference>
<comment type="pathway">
    <text evidence="18">Nucleotide-sugar biosynthesis; UDP-N-acetyl-alpha-D-glucosamine biosynthesis; UDP-N-acetyl-alpha-D-glucosamine from N-acetyl-alpha-D-glucosamine 1-phosphate: step 1/1.</text>
</comment>
<evidence type="ECO:0000256" key="19">
    <source>
        <dbReference type="SAM" id="MobiDB-lite"/>
    </source>
</evidence>
<feature type="binding site" evidence="18">
    <location>
        <position position="404"/>
    </location>
    <ligand>
        <name>acetyl-CoA</name>
        <dbReference type="ChEBI" id="CHEBI:57288"/>
    </ligand>
</feature>
<keyword evidence="4 18" id="KW-0963">Cytoplasm</keyword>
<accession>A0A917NL74</accession>
<feature type="binding site" evidence="18">
    <location>
        <begin position="100"/>
        <end position="102"/>
    </location>
    <ligand>
        <name>UDP-N-acetyl-alpha-D-glucosamine</name>
        <dbReference type="ChEBI" id="CHEBI:57705"/>
    </ligand>
</feature>
<reference evidence="22" key="1">
    <citation type="journal article" date="2014" name="Int. J. Syst. Evol. Microbiol.">
        <title>Complete genome sequence of Corynebacterium casei LMG S-19264T (=DSM 44701T), isolated from a smear-ripened cheese.</title>
        <authorList>
            <consortium name="US DOE Joint Genome Institute (JGI-PGF)"/>
            <person name="Walter F."/>
            <person name="Albersmeier A."/>
            <person name="Kalinowski J."/>
            <person name="Ruckert C."/>
        </authorList>
    </citation>
    <scope>NUCLEOTIDE SEQUENCE</scope>
    <source>
        <strain evidence="22">JCM 18487</strain>
    </source>
</reference>
<dbReference type="HAMAP" id="MF_01631">
    <property type="entry name" value="GlmU"/>
    <property type="match status" value="1"/>
</dbReference>
<feature type="region of interest" description="N-acetyltransferase" evidence="18">
    <location>
        <begin position="251"/>
        <end position="476"/>
    </location>
</feature>
<comment type="cofactor">
    <cofactor evidence="18">
        <name>Mg(2+)</name>
        <dbReference type="ChEBI" id="CHEBI:18420"/>
    </cofactor>
    <text evidence="18">Binds 1 Mg(2+) ion per subunit.</text>
</comment>
<feature type="binding site" evidence="18">
    <location>
        <begin position="385"/>
        <end position="386"/>
    </location>
    <ligand>
        <name>acetyl-CoA</name>
        <dbReference type="ChEBI" id="CHEBI:57288"/>
    </ligand>
</feature>
<dbReference type="InterPro" id="IPR050065">
    <property type="entry name" value="GlmU-like"/>
</dbReference>
<evidence type="ECO:0000256" key="16">
    <source>
        <dbReference type="ARBA" id="ARBA00048493"/>
    </source>
</evidence>
<organism evidence="22 23">
    <name type="scientific">Alicyclobacillus cellulosilyticus</name>
    <dbReference type="NCBI Taxonomy" id="1003997"/>
    <lineage>
        <taxon>Bacteria</taxon>
        <taxon>Bacillati</taxon>
        <taxon>Bacillota</taxon>
        <taxon>Bacilli</taxon>
        <taxon>Bacillales</taxon>
        <taxon>Alicyclobacillaceae</taxon>
        <taxon>Alicyclobacillus</taxon>
    </lineage>
</organism>
<dbReference type="GO" id="GO:0016020">
    <property type="term" value="C:membrane"/>
    <property type="evidence" value="ECO:0007669"/>
    <property type="project" value="GOC"/>
</dbReference>
<feature type="active site" description="Proton acceptor" evidence="18">
    <location>
        <position position="362"/>
    </location>
</feature>
<dbReference type="SUPFAM" id="SSF51161">
    <property type="entry name" value="Trimeric LpxA-like enzymes"/>
    <property type="match status" value="1"/>
</dbReference>
<keyword evidence="6 18" id="KW-0548">Nucleotidyltransferase</keyword>
<keyword evidence="23" id="KW-1185">Reference proteome</keyword>
<dbReference type="GO" id="GO:0005737">
    <property type="term" value="C:cytoplasm"/>
    <property type="evidence" value="ECO:0007669"/>
    <property type="project" value="UniProtKB-SubCell"/>
</dbReference>
<dbReference type="InterPro" id="IPR029044">
    <property type="entry name" value="Nucleotide-diphossugar_trans"/>
</dbReference>
<dbReference type="InterPro" id="IPR025877">
    <property type="entry name" value="MobA-like_NTP_Trfase"/>
</dbReference>
<evidence type="ECO:0000313" key="22">
    <source>
        <dbReference type="EMBL" id="GGJ08829.1"/>
    </source>
</evidence>
<comment type="similarity">
    <text evidence="3 18">In the N-terminal section; belongs to the N-acetylglucosamine-1-phosphate uridyltransferase family.</text>
</comment>
<dbReference type="GO" id="GO:0000287">
    <property type="term" value="F:magnesium ion binding"/>
    <property type="evidence" value="ECO:0007669"/>
    <property type="project" value="UniProtKB-UniRule"/>
</dbReference>
<feature type="region of interest" description="Pyrophosphorylase" evidence="18">
    <location>
        <begin position="1"/>
        <end position="229"/>
    </location>
</feature>
<feature type="binding site" evidence="18">
    <location>
        <position position="154"/>
    </location>
    <ligand>
        <name>UDP-N-acetyl-alpha-D-glucosamine</name>
        <dbReference type="ChEBI" id="CHEBI:57705"/>
    </ligand>
</feature>
<dbReference type="InterPro" id="IPR001451">
    <property type="entry name" value="Hexapep"/>
</dbReference>
<dbReference type="PANTHER" id="PTHR43584:SF3">
    <property type="entry name" value="BIFUNCTIONAL PROTEIN GLMU"/>
    <property type="match status" value="1"/>
</dbReference>
<name>A0A917NL74_9BACL</name>
<keyword evidence="7 18" id="KW-0479">Metal-binding</keyword>
<dbReference type="EMBL" id="BMOY01000027">
    <property type="protein sequence ID" value="GGJ08829.1"/>
    <property type="molecule type" value="Genomic_DNA"/>
</dbReference>
<evidence type="ECO:0000256" key="14">
    <source>
        <dbReference type="ARBA" id="ARBA00023316"/>
    </source>
</evidence>
<dbReference type="Pfam" id="PF00132">
    <property type="entry name" value="Hexapep"/>
    <property type="match status" value="1"/>
</dbReference>
<comment type="pathway">
    <text evidence="18">Nucleotide-sugar biosynthesis; UDP-N-acetyl-alpha-D-glucosamine biosynthesis; N-acetyl-alpha-D-glucosamine 1-phosphate from alpha-D-glucosamine 6-phosphate (route II): step 2/2.</text>
</comment>
<evidence type="ECO:0000256" key="13">
    <source>
        <dbReference type="ARBA" id="ARBA00023315"/>
    </source>
</evidence>
<dbReference type="NCBIfam" id="TIGR01173">
    <property type="entry name" value="glmU"/>
    <property type="match status" value="1"/>
</dbReference>
<feature type="binding site" evidence="18">
    <location>
        <position position="227"/>
    </location>
    <ligand>
        <name>Mg(2+)</name>
        <dbReference type="ChEBI" id="CHEBI:18420"/>
    </ligand>
</feature>
<dbReference type="EC" id="2.7.7.23" evidence="18"/>
<feature type="binding site" evidence="18">
    <location>
        <position position="169"/>
    </location>
    <ligand>
        <name>UDP-N-acetyl-alpha-D-glucosamine</name>
        <dbReference type="ChEBI" id="CHEBI:57705"/>
    </ligand>
</feature>
<evidence type="ECO:0000256" key="5">
    <source>
        <dbReference type="ARBA" id="ARBA00022679"/>
    </source>
</evidence>
<feature type="binding site" evidence="18">
    <location>
        <position position="376"/>
    </location>
    <ligand>
        <name>UDP-N-acetyl-alpha-D-glucosamine</name>
        <dbReference type="ChEBI" id="CHEBI:57705"/>
    </ligand>
</feature>
<evidence type="ECO:0000256" key="3">
    <source>
        <dbReference type="ARBA" id="ARBA00007947"/>
    </source>
</evidence>
<dbReference type="Proteomes" id="UP000637695">
    <property type="component" value="Unassembled WGS sequence"/>
</dbReference>
<comment type="catalytic activity">
    <reaction evidence="16 18">
        <text>N-acetyl-alpha-D-glucosamine 1-phosphate + UTP + H(+) = UDP-N-acetyl-alpha-D-glucosamine + diphosphate</text>
        <dbReference type="Rhea" id="RHEA:13509"/>
        <dbReference type="ChEBI" id="CHEBI:15378"/>
        <dbReference type="ChEBI" id="CHEBI:33019"/>
        <dbReference type="ChEBI" id="CHEBI:46398"/>
        <dbReference type="ChEBI" id="CHEBI:57705"/>
        <dbReference type="ChEBI" id="CHEBI:57776"/>
        <dbReference type="EC" id="2.7.7.23"/>
    </reaction>
</comment>
<keyword evidence="14 18" id="KW-0961">Cell wall biogenesis/degradation</keyword>
<protein>
    <recommendedName>
        <fullName evidence="18">Bifunctional protein GlmU</fullName>
    </recommendedName>
    <domain>
        <recommendedName>
            <fullName evidence="18">UDP-N-acetylglucosamine pyrophosphorylase</fullName>
            <ecNumber evidence="18">2.7.7.23</ecNumber>
        </recommendedName>
        <alternativeName>
            <fullName evidence="18">N-acetylglucosamine-1-phosphate uridyltransferase</fullName>
        </alternativeName>
    </domain>
    <domain>
        <recommendedName>
            <fullName evidence="18">Glucosamine-1-phosphate N-acetyltransferase</fullName>
            <ecNumber evidence="18">2.3.1.157</ecNumber>
        </recommendedName>
    </domain>
</protein>
<comment type="similarity">
    <text evidence="2 18">In the C-terminal section; belongs to the transferase hexapeptide repeat family.</text>
</comment>
<dbReference type="CDD" id="cd03353">
    <property type="entry name" value="LbH_GlmU_C"/>
    <property type="match status" value="1"/>
</dbReference>
<dbReference type="GO" id="GO:0019134">
    <property type="term" value="F:glucosamine-1-phosphate N-acetyltransferase activity"/>
    <property type="evidence" value="ECO:0007669"/>
    <property type="project" value="UniProtKB-UniRule"/>
</dbReference>
<feature type="domain" description="MobA-like NTP transferase" evidence="20">
    <location>
        <begin position="5"/>
        <end position="130"/>
    </location>
</feature>
<feature type="binding site" evidence="18">
    <location>
        <position position="139"/>
    </location>
    <ligand>
        <name>UDP-N-acetyl-alpha-D-glucosamine</name>
        <dbReference type="ChEBI" id="CHEBI:57705"/>
    </ligand>
</feature>
<keyword evidence="5 18" id="KW-0808">Transferase</keyword>
<evidence type="ECO:0000256" key="4">
    <source>
        <dbReference type="ARBA" id="ARBA00022490"/>
    </source>
</evidence>
<gene>
    <name evidence="18 22" type="primary">glmU</name>
    <name evidence="22" type="ORF">GCM10010885_17430</name>
</gene>
<comment type="caution">
    <text evidence="22">The sequence shown here is derived from an EMBL/GenBank/DDBJ whole genome shotgun (WGS) entry which is preliminary data.</text>
</comment>
<evidence type="ECO:0000259" key="20">
    <source>
        <dbReference type="Pfam" id="PF12804"/>
    </source>
</evidence>